<evidence type="ECO:0000256" key="1">
    <source>
        <dbReference type="SAM" id="Phobius"/>
    </source>
</evidence>
<feature type="transmembrane region" description="Helical" evidence="1">
    <location>
        <begin position="88"/>
        <end position="111"/>
    </location>
</feature>
<feature type="transmembrane region" description="Helical" evidence="1">
    <location>
        <begin position="118"/>
        <end position="145"/>
    </location>
</feature>
<feature type="transmembrane region" description="Helical" evidence="1">
    <location>
        <begin position="20"/>
        <end position="41"/>
    </location>
</feature>
<feature type="transmembrane region" description="Helical" evidence="1">
    <location>
        <begin position="508"/>
        <end position="533"/>
    </location>
</feature>
<accession>A0A523XS57</accession>
<evidence type="ECO:0000313" key="3">
    <source>
        <dbReference type="Proteomes" id="UP000315534"/>
    </source>
</evidence>
<feature type="transmembrane region" description="Helical" evidence="1">
    <location>
        <begin position="485"/>
        <end position="502"/>
    </location>
</feature>
<dbReference type="PANTHER" id="PTHR12969">
    <property type="entry name" value="NGD5/OSM-6/IFT52"/>
    <property type="match status" value="1"/>
</dbReference>
<reference evidence="2 3" key="1">
    <citation type="submission" date="2019-03" db="EMBL/GenBank/DDBJ databases">
        <title>Metabolic potential of uncultured bacteria and archaea associated with petroleum seepage in deep-sea sediments.</title>
        <authorList>
            <person name="Dong X."/>
            <person name="Hubert C."/>
        </authorList>
    </citation>
    <scope>NUCLEOTIDE SEQUENCE [LARGE SCALE GENOMIC DNA]</scope>
    <source>
        <strain evidence="2">E29_bin36</strain>
    </source>
</reference>
<keyword evidence="1" id="KW-0812">Transmembrane</keyword>
<dbReference type="Proteomes" id="UP000315534">
    <property type="component" value="Unassembled WGS sequence"/>
</dbReference>
<dbReference type="InterPro" id="IPR029062">
    <property type="entry name" value="Class_I_gatase-like"/>
</dbReference>
<dbReference type="AlphaFoldDB" id="A0A523XS57"/>
<comment type="caution">
    <text evidence="2">The sequence shown here is derived from an EMBL/GenBank/DDBJ whole genome shotgun (WGS) entry which is preliminary data.</text>
</comment>
<evidence type="ECO:0008006" key="4">
    <source>
        <dbReference type="Google" id="ProtNLM"/>
    </source>
</evidence>
<name>A0A523XS57_UNCT6</name>
<dbReference type="InterPro" id="IPR039975">
    <property type="entry name" value="IFT52"/>
</dbReference>
<gene>
    <name evidence="2" type="ORF">E3J38_03425</name>
</gene>
<sequence>MMAVAILLMLWPSSRPIGSGFLFVGAVLAMQSLIPGIYSIISARSPTVNGMTPFIFGLLRFLRVPVSYSQNTLFFRTMRELYEIQTTWAAIGLLPALLIVAGGVAAIFFYFENVWRKVVHLVVTVGIYVVVRYVFLLVFFLYVMYFVGYDEEASKTYIFWNPVSIGISFLPFAFIIHRFFHPREKPVSAVILENLSLGPRQRVAGVLLCTGAFLLTASFGFHDPGTLKKGRFVIDEKHSEWTVTTKRYDTKWYGSESGYNYYCMAEYLAHHYSLKRNLETITSEMLDSCDVLMVKVPTNSYSKEEIEAIVAFVKKGGGLFLIGDHTNVFGSSVYLNPIASRFGFKFRYDCLFDIERVFEQVYNHSRVLPHPIVQRMPPFLFAVSCSIEPNSFFPGRVILAGGLKKLDIDYSVSNFYPQVVDRLGMWFGNFHQAIAPRYGRGRVVGFTDSPVYSHFSAFYPGKPEFLLGTADWLNRENRFPWVNRLLLIISLCCFLLSAYILPRRSANNFGFISFALVGAIFSASLAILLFGAINRSTYKLPRPVSELTGVVFEQGHCDYDLPLTGFTREPGQSYEIFFQWVLRLGYYPFAVPDIEESIERGDLVVLINPVSDFTAREIDALERFVFQGGRLLVADRVENGSDASRKLLERFDIFADKGLVADASPAYEPSSQMSWDLGDAFELRGGKPLLFTERAVPVMTFADHGEGLVLALSFSDAFNDAGMGFTEGVLPDRRLLHHYHLQFAIIKGLIEGNPREALINADKL</sequence>
<dbReference type="SUPFAM" id="SSF52317">
    <property type="entry name" value="Class I glutamine amidotransferase-like"/>
    <property type="match status" value="1"/>
</dbReference>
<dbReference type="EMBL" id="SOIP01000213">
    <property type="protein sequence ID" value="TET81699.1"/>
    <property type="molecule type" value="Genomic_DNA"/>
</dbReference>
<proteinExistence type="predicted"/>
<evidence type="ECO:0000313" key="2">
    <source>
        <dbReference type="EMBL" id="TET81699.1"/>
    </source>
</evidence>
<protein>
    <recommendedName>
        <fullName evidence="4">DUF4350 domain-containing protein</fullName>
    </recommendedName>
</protein>
<feature type="transmembrane region" description="Helical" evidence="1">
    <location>
        <begin position="157"/>
        <end position="176"/>
    </location>
</feature>
<organism evidence="2 3">
    <name type="scientific">candidate division TA06 bacterium</name>
    <dbReference type="NCBI Taxonomy" id="2250710"/>
    <lineage>
        <taxon>Bacteria</taxon>
        <taxon>Bacteria division TA06</taxon>
    </lineage>
</organism>
<keyword evidence="1" id="KW-1133">Transmembrane helix</keyword>
<dbReference type="PANTHER" id="PTHR12969:SF7">
    <property type="entry name" value="INTRAFLAGELLAR TRANSPORT PROTEIN 52 HOMOLOG"/>
    <property type="match status" value="1"/>
</dbReference>
<keyword evidence="1" id="KW-0472">Membrane</keyword>